<evidence type="ECO:0000256" key="1">
    <source>
        <dbReference type="SAM" id="SignalP"/>
    </source>
</evidence>
<protein>
    <recommendedName>
        <fullName evidence="4">SLA1 homology domain-containing protein</fullName>
    </recommendedName>
</protein>
<dbReference type="Proteomes" id="UP001596472">
    <property type="component" value="Unassembled WGS sequence"/>
</dbReference>
<feature type="chain" id="PRO_5045182030" description="SLA1 homology domain-containing protein" evidence="1">
    <location>
        <begin position="22"/>
        <end position="229"/>
    </location>
</feature>
<evidence type="ECO:0008006" key="4">
    <source>
        <dbReference type="Google" id="ProtNLM"/>
    </source>
</evidence>
<sequence length="229" mass="25727">MKTFITNVTLFNLLLSGWVLAEREFTSSDGRTLLATIDKATELDVTLTRTSDGKSFTIALDRLSKNDREFVQAWRTAKELNTRKARELTLSLGKGRTEVVKVPESEILTADGVLTLVPGETVHIEFDDEGHPTITQKIKEPQRTVTFKMTNKDGITMLFRETRVQKTVAMDCENRGLGSPDFSRTNLHPTEKGLMAGDSWPGSVWTLRLSNFEVTDRSAQDVYSERVAK</sequence>
<organism evidence="2 3">
    <name type="scientific">Haloferula chungangensis</name>
    <dbReference type="NCBI Taxonomy" id="1048331"/>
    <lineage>
        <taxon>Bacteria</taxon>
        <taxon>Pseudomonadati</taxon>
        <taxon>Verrucomicrobiota</taxon>
        <taxon>Verrucomicrobiia</taxon>
        <taxon>Verrucomicrobiales</taxon>
        <taxon>Verrucomicrobiaceae</taxon>
        <taxon>Haloferula</taxon>
    </lineage>
</organism>
<keyword evidence="3" id="KW-1185">Reference proteome</keyword>
<gene>
    <name evidence="2" type="ORF">ACFQY0_19960</name>
</gene>
<accession>A0ABW2LDS2</accession>
<dbReference type="RefSeq" id="WP_379716374.1">
    <property type="nucleotide sequence ID" value="NZ_JBHTBS010000018.1"/>
</dbReference>
<proteinExistence type="predicted"/>
<dbReference type="EMBL" id="JBHTBS010000018">
    <property type="protein sequence ID" value="MFC7339478.1"/>
    <property type="molecule type" value="Genomic_DNA"/>
</dbReference>
<reference evidence="3" key="1">
    <citation type="journal article" date="2019" name="Int. J. Syst. Evol. Microbiol.">
        <title>The Global Catalogue of Microorganisms (GCM) 10K type strain sequencing project: providing services to taxonomists for standard genome sequencing and annotation.</title>
        <authorList>
            <consortium name="The Broad Institute Genomics Platform"/>
            <consortium name="The Broad Institute Genome Sequencing Center for Infectious Disease"/>
            <person name="Wu L."/>
            <person name="Ma J."/>
        </authorList>
    </citation>
    <scope>NUCLEOTIDE SEQUENCE [LARGE SCALE GENOMIC DNA]</scope>
    <source>
        <strain evidence="3">CGMCC 4.1467</strain>
    </source>
</reference>
<name>A0ABW2LDS2_9BACT</name>
<dbReference type="Gene3D" id="2.30.30.700">
    <property type="entry name" value="SLA1 homology domain 1"/>
    <property type="match status" value="1"/>
</dbReference>
<keyword evidence="1" id="KW-0732">Signal</keyword>
<feature type="signal peptide" evidence="1">
    <location>
        <begin position="1"/>
        <end position="21"/>
    </location>
</feature>
<evidence type="ECO:0000313" key="2">
    <source>
        <dbReference type="EMBL" id="MFC7339478.1"/>
    </source>
</evidence>
<evidence type="ECO:0000313" key="3">
    <source>
        <dbReference type="Proteomes" id="UP001596472"/>
    </source>
</evidence>
<comment type="caution">
    <text evidence="2">The sequence shown here is derived from an EMBL/GenBank/DDBJ whole genome shotgun (WGS) entry which is preliminary data.</text>
</comment>